<reference evidence="3 4" key="1">
    <citation type="submission" date="2019-06" db="EMBL/GenBank/DDBJ databases">
        <authorList>
            <person name="Li J."/>
        </authorList>
    </citation>
    <scope>NUCLEOTIDE SEQUENCE [LARGE SCALE GENOMIC DNA]</scope>
    <source>
        <strain evidence="3 4">CGMCC 1.8012</strain>
    </source>
</reference>
<dbReference type="Proteomes" id="UP000304880">
    <property type="component" value="Unassembled WGS sequence"/>
</dbReference>
<sequence length="91" mass="10323">MTGQTVWLGIGFLGQALFSARFVIQWLASERMRRSVVPHAFWWFSLAGGVTLLAYALWRGDPVFVLGQGLGLFVYLRNLMLIRKHRRTAAA</sequence>
<dbReference type="RefSeq" id="WP_139599840.1">
    <property type="nucleotide sequence ID" value="NZ_VDDC01000091.1"/>
</dbReference>
<evidence type="ECO:0000313" key="4">
    <source>
        <dbReference type="Proteomes" id="UP000304880"/>
    </source>
</evidence>
<dbReference type="Gene3D" id="1.20.1280.290">
    <property type="match status" value="1"/>
</dbReference>
<dbReference type="Pfam" id="PF07578">
    <property type="entry name" value="LAB_N"/>
    <property type="match status" value="1"/>
</dbReference>
<dbReference type="GO" id="GO:0016020">
    <property type="term" value="C:membrane"/>
    <property type="evidence" value="ECO:0007669"/>
    <property type="project" value="GOC"/>
</dbReference>
<comment type="caution">
    <text evidence="3">The sequence shown here is derived from an EMBL/GenBank/DDBJ whole genome shotgun (WGS) entry which is preliminary data.</text>
</comment>
<dbReference type="GO" id="GO:0009245">
    <property type="term" value="P:lipid A biosynthetic process"/>
    <property type="evidence" value="ECO:0007669"/>
    <property type="project" value="InterPro"/>
</dbReference>
<keyword evidence="1" id="KW-1133">Transmembrane helix</keyword>
<evidence type="ECO:0000259" key="2">
    <source>
        <dbReference type="SMART" id="SM01259"/>
    </source>
</evidence>
<dbReference type="AlphaFoldDB" id="A0A5C4R0W7"/>
<feature type="transmembrane region" description="Helical" evidence="1">
    <location>
        <begin position="64"/>
        <end position="82"/>
    </location>
</feature>
<feature type="transmembrane region" description="Helical" evidence="1">
    <location>
        <begin position="40"/>
        <end position="58"/>
    </location>
</feature>
<feature type="domain" description="Lipid A biosynthesis N-terminal" evidence="2">
    <location>
        <begin position="10"/>
        <end position="81"/>
    </location>
</feature>
<gene>
    <name evidence="3" type="ORF">FHD67_20055</name>
</gene>
<dbReference type="InterPro" id="IPR011499">
    <property type="entry name" value="Lipid_A_biosynth_N"/>
</dbReference>
<keyword evidence="4" id="KW-1185">Reference proteome</keyword>
<feature type="transmembrane region" description="Helical" evidence="1">
    <location>
        <begin position="6"/>
        <end position="28"/>
    </location>
</feature>
<dbReference type="EMBL" id="VDDC01000091">
    <property type="protein sequence ID" value="TNH37491.1"/>
    <property type="molecule type" value="Genomic_DNA"/>
</dbReference>
<dbReference type="SMART" id="SM01259">
    <property type="entry name" value="LAB_N"/>
    <property type="match status" value="1"/>
</dbReference>
<protein>
    <recommendedName>
        <fullName evidence="2">Lipid A biosynthesis N-terminal domain-containing protein</fullName>
    </recommendedName>
</protein>
<accession>A0A5C4R0W7</accession>
<dbReference type="PIRSF" id="PIRSF028440">
    <property type="entry name" value="UCP_LAB_N"/>
    <property type="match status" value="1"/>
</dbReference>
<evidence type="ECO:0000313" key="3">
    <source>
        <dbReference type="EMBL" id="TNH37491.1"/>
    </source>
</evidence>
<keyword evidence="1" id="KW-0472">Membrane</keyword>
<keyword evidence="1" id="KW-0812">Transmembrane</keyword>
<organism evidence="3 4">
    <name type="scientific">Paracoccus haeundaensis</name>
    <dbReference type="NCBI Taxonomy" id="225362"/>
    <lineage>
        <taxon>Bacteria</taxon>
        <taxon>Pseudomonadati</taxon>
        <taxon>Pseudomonadota</taxon>
        <taxon>Alphaproteobacteria</taxon>
        <taxon>Rhodobacterales</taxon>
        <taxon>Paracoccaceae</taxon>
        <taxon>Paracoccus</taxon>
    </lineage>
</organism>
<proteinExistence type="predicted"/>
<evidence type="ECO:0000256" key="1">
    <source>
        <dbReference type="SAM" id="Phobius"/>
    </source>
</evidence>
<name>A0A5C4R0W7_9RHOB</name>
<dbReference type="InterPro" id="IPR014546">
    <property type="entry name" value="UCP028440_lipidA_biosyn"/>
</dbReference>
<dbReference type="GO" id="GO:0008915">
    <property type="term" value="F:lipid-A-disaccharide synthase activity"/>
    <property type="evidence" value="ECO:0007669"/>
    <property type="project" value="InterPro"/>
</dbReference>